<evidence type="ECO:0000313" key="1">
    <source>
        <dbReference type="EMBL" id="KAB2622693.1"/>
    </source>
</evidence>
<proteinExistence type="predicted"/>
<reference evidence="1 2" key="3">
    <citation type="submission" date="2019-11" db="EMBL/GenBank/DDBJ databases">
        <title>A de novo genome assembly of a pear dwarfing rootstock.</title>
        <authorList>
            <person name="Wang F."/>
            <person name="Wang J."/>
            <person name="Li S."/>
            <person name="Zhang Y."/>
            <person name="Fang M."/>
            <person name="Ma L."/>
            <person name="Zhao Y."/>
            <person name="Jiang S."/>
        </authorList>
    </citation>
    <scope>NUCLEOTIDE SEQUENCE [LARGE SCALE GENOMIC DNA]</scope>
    <source>
        <strain evidence="1">S2</strain>
        <tissue evidence="1">Leaf</tissue>
    </source>
</reference>
<protein>
    <submittedName>
        <fullName evidence="1">Uncharacterized protein</fullName>
    </submittedName>
</protein>
<reference evidence="2" key="2">
    <citation type="submission" date="2019-10" db="EMBL/GenBank/DDBJ databases">
        <title>A de novo genome assembly of a pear dwarfing rootstock.</title>
        <authorList>
            <person name="Wang F."/>
            <person name="Wang J."/>
            <person name="Li S."/>
            <person name="Zhang Y."/>
            <person name="Fang M."/>
            <person name="Ma L."/>
            <person name="Zhao Y."/>
            <person name="Jiang S."/>
        </authorList>
    </citation>
    <scope>NUCLEOTIDE SEQUENCE [LARGE SCALE GENOMIC DNA]</scope>
</reference>
<name>A0A5N5H843_9ROSA</name>
<dbReference type="EMBL" id="SMOL01000231">
    <property type="protein sequence ID" value="KAB2622693.1"/>
    <property type="molecule type" value="Genomic_DNA"/>
</dbReference>
<accession>A0A5N5H843</accession>
<evidence type="ECO:0000313" key="2">
    <source>
        <dbReference type="Proteomes" id="UP000327157"/>
    </source>
</evidence>
<gene>
    <name evidence="1" type="ORF">D8674_024875</name>
</gene>
<sequence length="157" mass="17478">MRYCSCSNLSTDYVVSMTEMQGFFHDWELCIYEHEPYHIFIVGVCPFAATHVIPSLHRLVGLVLIIDPMDILTVFGKHFNGLVDVIASLFMSNTTLSQLVESDYKTLDSLNTNGLLPLHDLIELASTAFGLNASEMISIVYLEGLLGLAQEFASVEQ</sequence>
<dbReference type="Proteomes" id="UP000327157">
    <property type="component" value="Chromosome 4"/>
</dbReference>
<reference evidence="1 2" key="1">
    <citation type="submission" date="2019-09" db="EMBL/GenBank/DDBJ databases">
        <authorList>
            <person name="Ou C."/>
        </authorList>
    </citation>
    <scope>NUCLEOTIDE SEQUENCE [LARGE SCALE GENOMIC DNA]</scope>
    <source>
        <strain evidence="1">S2</strain>
        <tissue evidence="1">Leaf</tissue>
    </source>
</reference>
<comment type="caution">
    <text evidence="1">The sequence shown here is derived from an EMBL/GenBank/DDBJ whole genome shotgun (WGS) entry which is preliminary data.</text>
</comment>
<dbReference type="AlphaFoldDB" id="A0A5N5H843"/>
<keyword evidence="2" id="KW-1185">Reference proteome</keyword>
<organism evidence="1 2">
    <name type="scientific">Pyrus ussuriensis x Pyrus communis</name>
    <dbReference type="NCBI Taxonomy" id="2448454"/>
    <lineage>
        <taxon>Eukaryota</taxon>
        <taxon>Viridiplantae</taxon>
        <taxon>Streptophyta</taxon>
        <taxon>Embryophyta</taxon>
        <taxon>Tracheophyta</taxon>
        <taxon>Spermatophyta</taxon>
        <taxon>Magnoliopsida</taxon>
        <taxon>eudicotyledons</taxon>
        <taxon>Gunneridae</taxon>
        <taxon>Pentapetalae</taxon>
        <taxon>rosids</taxon>
        <taxon>fabids</taxon>
        <taxon>Rosales</taxon>
        <taxon>Rosaceae</taxon>
        <taxon>Amygdaloideae</taxon>
        <taxon>Maleae</taxon>
        <taxon>Pyrus</taxon>
    </lineage>
</organism>
<dbReference type="OrthoDB" id="10424899at2759"/>